<dbReference type="EMBL" id="FNSL01000001">
    <property type="protein sequence ID" value="SEB59148.1"/>
    <property type="molecule type" value="Genomic_DNA"/>
</dbReference>
<keyword evidence="1" id="KW-0574">Periplasm</keyword>
<evidence type="ECO:0000313" key="3">
    <source>
        <dbReference type="EMBL" id="SEB59148.1"/>
    </source>
</evidence>
<dbReference type="AlphaFoldDB" id="A0A1H4KM04"/>
<dbReference type="InterPro" id="IPR019734">
    <property type="entry name" value="TPR_rpt"/>
</dbReference>
<dbReference type="GO" id="GO:0043093">
    <property type="term" value="P:FtsZ-dependent cytokinesis"/>
    <property type="evidence" value="ECO:0007669"/>
    <property type="project" value="UniProtKB-UniRule"/>
</dbReference>
<dbReference type="InterPro" id="IPR014162">
    <property type="entry name" value="CpoB_C"/>
</dbReference>
<dbReference type="HAMAP" id="MF_02066">
    <property type="entry name" value="CpoB"/>
    <property type="match status" value="1"/>
</dbReference>
<dbReference type="InterPro" id="IPR011990">
    <property type="entry name" value="TPR-like_helical_dom_sf"/>
</dbReference>
<feature type="compositionally biased region" description="Gly residues" evidence="2">
    <location>
        <begin position="133"/>
        <end position="147"/>
    </location>
</feature>
<dbReference type="Pfam" id="PF13174">
    <property type="entry name" value="TPR_6"/>
    <property type="match status" value="2"/>
</dbReference>
<name>A0A1H4KM04_9HYPH</name>
<dbReference type="Proteomes" id="UP000199064">
    <property type="component" value="Unassembled WGS sequence"/>
</dbReference>
<dbReference type="Gene3D" id="1.25.40.10">
    <property type="entry name" value="Tetratricopeptide repeat domain"/>
    <property type="match status" value="1"/>
</dbReference>
<dbReference type="InterPro" id="IPR034706">
    <property type="entry name" value="CpoB"/>
</dbReference>
<feature type="coiled-coil region" evidence="1">
    <location>
        <begin position="65"/>
        <end position="99"/>
    </location>
</feature>
<dbReference type="NCBIfam" id="TIGR02795">
    <property type="entry name" value="tol_pal_ybgF"/>
    <property type="match status" value="1"/>
</dbReference>
<keyword evidence="1" id="KW-0732">Signal</keyword>
<proteinExistence type="inferred from homology"/>
<accession>A0A1H4KM04</accession>
<dbReference type="SUPFAM" id="SSF48452">
    <property type="entry name" value="TPR-like"/>
    <property type="match status" value="1"/>
</dbReference>
<sequence>MNSPVVYCESESGMFLRTVLGGVLALPFLMAGQALALGPAALPSTGFAKQDGGNVILAQAGDPRVSGLEEQVRQLNGRVEELNFQILQMQDQLRRMQEDNEFRFQELEKNGGSGAAPAGGLPDQRTERMPSDGGLGGGPGGGLGGDTANGMESGTQSASRDAPTVGEPPRTLGSVRFDANGNIVGGEVGEPIDLTRSGEIGPIGQGDQMASLPSADDPEELYRNSYEFILSGDYKTAEAGFRQHIERFPGDTRTPDAHFWLGESLLGQDRYRDAAEIFLRASREYPSADKAPDMLLKLGISLAAMNQRDVACVTYNEIGQKYPDVSTALRERVKQEQALAGC</sequence>
<keyword evidence="4" id="KW-1185">Reference proteome</keyword>
<protein>
    <recommendedName>
        <fullName evidence="1">Cell division coordinator CpoB</fullName>
    </recommendedName>
</protein>
<feature type="compositionally biased region" description="Polar residues" evidence="2">
    <location>
        <begin position="150"/>
        <end position="159"/>
    </location>
</feature>
<evidence type="ECO:0000313" key="4">
    <source>
        <dbReference type="Proteomes" id="UP000199064"/>
    </source>
</evidence>
<feature type="region of interest" description="Disordered" evidence="2">
    <location>
        <begin position="108"/>
        <end position="194"/>
    </location>
</feature>
<reference evidence="4" key="1">
    <citation type="submission" date="2016-10" db="EMBL/GenBank/DDBJ databases">
        <authorList>
            <person name="Varghese N."/>
            <person name="Submissions S."/>
        </authorList>
    </citation>
    <scope>NUCLEOTIDE SEQUENCE [LARGE SCALE GENOMIC DNA]</scope>
    <source>
        <strain evidence="4">ES.061</strain>
    </source>
</reference>
<comment type="similarity">
    <text evidence="1">Belongs to the CpoB family.</text>
</comment>
<keyword evidence="1" id="KW-0175">Coiled coil</keyword>
<comment type="subcellular location">
    <subcellularLocation>
        <location evidence="1">Periplasm</location>
    </subcellularLocation>
</comment>
<evidence type="ECO:0000256" key="2">
    <source>
        <dbReference type="SAM" id="MobiDB-lite"/>
    </source>
</evidence>
<gene>
    <name evidence="1" type="primary">cpoB</name>
    <name evidence="3" type="ORF">SAMN05216452_2319</name>
</gene>
<dbReference type="GO" id="GO:0030288">
    <property type="term" value="C:outer membrane-bounded periplasmic space"/>
    <property type="evidence" value="ECO:0007669"/>
    <property type="project" value="UniProtKB-UniRule"/>
</dbReference>
<comment type="function">
    <text evidence="1">Mediates coordination of peptidoglycan synthesis and outer membrane constriction during cell division.</text>
</comment>
<organism evidence="3 4">
    <name type="scientific">Nitratireductor aquibiodomus</name>
    <dbReference type="NCBI Taxonomy" id="204799"/>
    <lineage>
        <taxon>Bacteria</taxon>
        <taxon>Pseudomonadati</taxon>
        <taxon>Pseudomonadota</taxon>
        <taxon>Alphaproteobacteria</taxon>
        <taxon>Hyphomicrobiales</taxon>
        <taxon>Phyllobacteriaceae</taxon>
        <taxon>Nitratireductor</taxon>
    </lineage>
</organism>
<dbReference type="RefSeq" id="WP_090328902.1">
    <property type="nucleotide sequence ID" value="NZ_FNSL01000001.1"/>
</dbReference>
<keyword evidence="1" id="KW-0132">Cell division</keyword>
<keyword evidence="1" id="KW-0131">Cell cycle</keyword>
<evidence type="ECO:0000256" key="1">
    <source>
        <dbReference type="HAMAP-Rule" id="MF_02066"/>
    </source>
</evidence>